<evidence type="ECO:0000313" key="2">
    <source>
        <dbReference type="EMBL" id="GFR79865.1"/>
    </source>
</evidence>
<dbReference type="EMBL" id="BMAT01008189">
    <property type="protein sequence ID" value="GFR79865.1"/>
    <property type="molecule type" value="Genomic_DNA"/>
</dbReference>
<feature type="region of interest" description="Disordered" evidence="1">
    <location>
        <begin position="1"/>
        <end position="24"/>
    </location>
</feature>
<proteinExistence type="predicted"/>
<feature type="compositionally biased region" description="Low complexity" evidence="1">
    <location>
        <begin position="58"/>
        <end position="72"/>
    </location>
</feature>
<dbReference type="AlphaFoldDB" id="A0AAV4G5P6"/>
<feature type="region of interest" description="Disordered" evidence="1">
    <location>
        <begin position="47"/>
        <end position="80"/>
    </location>
</feature>
<evidence type="ECO:0000313" key="3">
    <source>
        <dbReference type="Proteomes" id="UP000762676"/>
    </source>
</evidence>
<accession>A0AAV4G5P6</accession>
<name>A0AAV4G5P6_9GAST</name>
<organism evidence="2 3">
    <name type="scientific">Elysia marginata</name>
    <dbReference type="NCBI Taxonomy" id="1093978"/>
    <lineage>
        <taxon>Eukaryota</taxon>
        <taxon>Metazoa</taxon>
        <taxon>Spiralia</taxon>
        <taxon>Lophotrochozoa</taxon>
        <taxon>Mollusca</taxon>
        <taxon>Gastropoda</taxon>
        <taxon>Heterobranchia</taxon>
        <taxon>Euthyneura</taxon>
        <taxon>Panpulmonata</taxon>
        <taxon>Sacoglossa</taxon>
        <taxon>Placobranchoidea</taxon>
        <taxon>Plakobranchidae</taxon>
        <taxon>Elysia</taxon>
    </lineage>
</organism>
<sequence>MVTNLALHSANGKRFASVRTMQRPSGQRRFIAQQALLLFETLDKDSEIDGNSSDDKPAASAASDTSSVSEQSIATPPPQSLRRNVSIHIVQIFLGFTDTFSIHS</sequence>
<evidence type="ECO:0000256" key="1">
    <source>
        <dbReference type="SAM" id="MobiDB-lite"/>
    </source>
</evidence>
<dbReference type="Proteomes" id="UP000762676">
    <property type="component" value="Unassembled WGS sequence"/>
</dbReference>
<gene>
    <name evidence="2" type="ORF">ElyMa_004032000</name>
</gene>
<comment type="caution">
    <text evidence="2">The sequence shown here is derived from an EMBL/GenBank/DDBJ whole genome shotgun (WGS) entry which is preliminary data.</text>
</comment>
<reference evidence="2 3" key="1">
    <citation type="journal article" date="2021" name="Elife">
        <title>Chloroplast acquisition without the gene transfer in kleptoplastic sea slugs, Plakobranchus ocellatus.</title>
        <authorList>
            <person name="Maeda T."/>
            <person name="Takahashi S."/>
            <person name="Yoshida T."/>
            <person name="Shimamura S."/>
            <person name="Takaki Y."/>
            <person name="Nagai Y."/>
            <person name="Toyoda A."/>
            <person name="Suzuki Y."/>
            <person name="Arimoto A."/>
            <person name="Ishii H."/>
            <person name="Satoh N."/>
            <person name="Nishiyama T."/>
            <person name="Hasebe M."/>
            <person name="Maruyama T."/>
            <person name="Minagawa J."/>
            <person name="Obokata J."/>
            <person name="Shigenobu S."/>
        </authorList>
    </citation>
    <scope>NUCLEOTIDE SEQUENCE [LARGE SCALE GENOMIC DNA]</scope>
</reference>
<protein>
    <submittedName>
        <fullName evidence="2">Uncharacterized protein</fullName>
    </submittedName>
</protein>
<feature type="compositionally biased region" description="Basic and acidic residues" evidence="1">
    <location>
        <begin position="47"/>
        <end position="57"/>
    </location>
</feature>
<keyword evidence="3" id="KW-1185">Reference proteome</keyword>